<dbReference type="SUPFAM" id="SSF46689">
    <property type="entry name" value="Homeodomain-like"/>
    <property type="match status" value="1"/>
</dbReference>
<protein>
    <submittedName>
        <fullName evidence="5">Helix-turn-helix domain-containing protein</fullName>
    </submittedName>
</protein>
<dbReference type="InterPro" id="IPR020449">
    <property type="entry name" value="Tscrpt_reg_AraC-type_HTH"/>
</dbReference>
<evidence type="ECO:0000313" key="5">
    <source>
        <dbReference type="EMBL" id="MFB9211142.1"/>
    </source>
</evidence>
<evidence type="ECO:0000256" key="1">
    <source>
        <dbReference type="ARBA" id="ARBA00023015"/>
    </source>
</evidence>
<accession>A0ABV5J2U4</accession>
<sequence>MNSKEERSPRIVLSKLSREKGFPDDFQDNYHTHLLCHRGSFTFLFNDTKMKCKSGEFVFWFANSKLSELEFSKGFKATTLLVEKQFLNDNVPDQNLSIDAILHSRQYPVLQLNDQNDKQRVLSNFQLLYYKFQDKEHRFYEEALKLQMRLFILEMWHTFTSEFERRKRSLQTGTIYEQFMHLVQEHCMKEREVQFYADQLHITAKYLNYVSKQNSDITASEWIQRYTKERIVLLLENKNFNIAEIADEMGFSSRSFFTRYVKKILGVTPSEYRTRLE</sequence>
<feature type="domain" description="HTH araC/xylS-type" evidence="4">
    <location>
        <begin position="177"/>
        <end position="275"/>
    </location>
</feature>
<comment type="caution">
    <text evidence="5">The sequence shown here is derived from an EMBL/GenBank/DDBJ whole genome shotgun (WGS) entry which is preliminary data.</text>
</comment>
<proteinExistence type="predicted"/>
<reference evidence="5 6" key="1">
    <citation type="submission" date="2024-09" db="EMBL/GenBank/DDBJ databases">
        <authorList>
            <person name="Sun Q."/>
            <person name="Mori K."/>
        </authorList>
    </citation>
    <scope>NUCLEOTIDE SEQUENCE [LARGE SCALE GENOMIC DNA]</scope>
    <source>
        <strain evidence="5 6">CECT 7682</strain>
    </source>
</reference>
<dbReference type="PRINTS" id="PR00032">
    <property type="entry name" value="HTHARAC"/>
</dbReference>
<dbReference type="InterPro" id="IPR009057">
    <property type="entry name" value="Homeodomain-like_sf"/>
</dbReference>
<evidence type="ECO:0000259" key="4">
    <source>
        <dbReference type="PROSITE" id="PS01124"/>
    </source>
</evidence>
<keyword evidence="2" id="KW-0238">DNA-binding</keyword>
<dbReference type="Proteomes" id="UP001589654">
    <property type="component" value="Unassembled WGS sequence"/>
</dbReference>
<dbReference type="SMART" id="SM00342">
    <property type="entry name" value="HTH_ARAC"/>
    <property type="match status" value="1"/>
</dbReference>
<dbReference type="InterPro" id="IPR018060">
    <property type="entry name" value="HTH_AraC"/>
</dbReference>
<evidence type="ECO:0000256" key="3">
    <source>
        <dbReference type="ARBA" id="ARBA00023163"/>
    </source>
</evidence>
<keyword evidence="1" id="KW-0805">Transcription regulation</keyword>
<keyword evidence="3" id="KW-0804">Transcription</keyword>
<dbReference type="PROSITE" id="PS01124">
    <property type="entry name" value="HTH_ARAC_FAMILY_2"/>
    <property type="match status" value="1"/>
</dbReference>
<keyword evidence="6" id="KW-1185">Reference proteome</keyword>
<organism evidence="5 6">
    <name type="scientific">Echinicola jeungdonensis</name>
    <dbReference type="NCBI Taxonomy" id="709343"/>
    <lineage>
        <taxon>Bacteria</taxon>
        <taxon>Pseudomonadati</taxon>
        <taxon>Bacteroidota</taxon>
        <taxon>Cytophagia</taxon>
        <taxon>Cytophagales</taxon>
        <taxon>Cyclobacteriaceae</taxon>
        <taxon>Echinicola</taxon>
    </lineage>
</organism>
<name>A0ABV5J2U4_9BACT</name>
<dbReference type="Pfam" id="PF12833">
    <property type="entry name" value="HTH_18"/>
    <property type="match status" value="1"/>
</dbReference>
<dbReference type="PANTHER" id="PTHR43280">
    <property type="entry name" value="ARAC-FAMILY TRANSCRIPTIONAL REGULATOR"/>
    <property type="match status" value="1"/>
</dbReference>
<dbReference type="RefSeq" id="WP_290246394.1">
    <property type="nucleotide sequence ID" value="NZ_JAUFQT010000001.1"/>
</dbReference>
<evidence type="ECO:0000256" key="2">
    <source>
        <dbReference type="ARBA" id="ARBA00023125"/>
    </source>
</evidence>
<dbReference type="Gene3D" id="1.10.10.60">
    <property type="entry name" value="Homeodomain-like"/>
    <property type="match status" value="1"/>
</dbReference>
<dbReference type="PANTHER" id="PTHR43280:SF32">
    <property type="entry name" value="TRANSCRIPTIONAL REGULATORY PROTEIN"/>
    <property type="match status" value="1"/>
</dbReference>
<gene>
    <name evidence="5" type="ORF">ACFFUR_04935</name>
</gene>
<evidence type="ECO:0000313" key="6">
    <source>
        <dbReference type="Proteomes" id="UP001589654"/>
    </source>
</evidence>
<dbReference type="EMBL" id="JBHMEW010000043">
    <property type="protein sequence ID" value="MFB9211142.1"/>
    <property type="molecule type" value="Genomic_DNA"/>
</dbReference>